<dbReference type="PANTHER" id="PTHR30349">
    <property type="entry name" value="PHAGE INTEGRASE-RELATED"/>
    <property type="match status" value="1"/>
</dbReference>
<dbReference type="STRING" id="69279.BG36_19545"/>
<dbReference type="HOGENOM" id="CLU_056713_2_0_5"/>
<evidence type="ECO:0000256" key="2">
    <source>
        <dbReference type="ARBA" id="ARBA00022908"/>
    </source>
</evidence>
<dbReference type="PATRIC" id="fig|69279.3.peg.4757"/>
<dbReference type="EMBL" id="SNZF01000043">
    <property type="protein sequence ID" value="TDR30529.1"/>
    <property type="molecule type" value="Genomic_DNA"/>
</dbReference>
<dbReference type="PROSITE" id="PS51898">
    <property type="entry name" value="TYR_RECOMBINASE"/>
    <property type="match status" value="1"/>
</dbReference>
<proteinExistence type="inferred from homology"/>
<name>A0A011U6H4_9HYPH</name>
<dbReference type="InterPro" id="IPR002104">
    <property type="entry name" value="Integrase_catalytic"/>
</dbReference>
<dbReference type="GO" id="GO:0015074">
    <property type="term" value="P:DNA integration"/>
    <property type="evidence" value="ECO:0007669"/>
    <property type="project" value="UniProtKB-KW"/>
</dbReference>
<evidence type="ECO:0000313" key="9">
    <source>
        <dbReference type="Proteomes" id="UP000294958"/>
    </source>
</evidence>
<sequence length="396" mass="45255">MARPFKNARYPGVSSRTKSGKLVYRYRAKGMPEIRLPGKPGDPEFEAAYEKATQNHGKKAAIVDLPGRALPKTFGHAARRLETTMEWLDFDEATQQKNARLIERFLNLQVDPNYPLTWRDTPVEHLDADRLRAMIEGIFATNRTVAKHMMVAIRKLLWVATDVEKWIRPQDDPSLSIRVRVPKSTKNPAWPITIREKFEERHPLGTAARTCYALGFWLGNRRGDIAALEWDDLVTEEVELFDGSLVLIEAFDFRQRKNRNRHGGREMFIPVVDKLAAALEPLDRLKGGTVLKTAYGRSFSEKSLTGMMQHWTRQADIPAGYTLHGLRRTFGTYLAECNIQARAIMEAMGHSSMTVTDEYVREANKKRIAVDIARAINEREAKRDAMKRRAALRVVK</sequence>
<protein>
    <submittedName>
        <fullName evidence="6 7">Integrase</fullName>
    </submittedName>
</protein>
<dbReference type="Proteomes" id="UP000294958">
    <property type="component" value="Unassembled WGS sequence"/>
</dbReference>
<dbReference type="SUPFAM" id="SSF56349">
    <property type="entry name" value="DNA breaking-rejoining enzymes"/>
    <property type="match status" value="1"/>
</dbReference>
<dbReference type="AlphaFoldDB" id="A0A011U6H4"/>
<evidence type="ECO:0000313" key="6">
    <source>
        <dbReference type="EMBL" id="EXL01428.1"/>
    </source>
</evidence>
<evidence type="ECO:0000256" key="3">
    <source>
        <dbReference type="ARBA" id="ARBA00023125"/>
    </source>
</evidence>
<dbReference type="InterPro" id="IPR011010">
    <property type="entry name" value="DNA_brk_join_enz"/>
</dbReference>
<evidence type="ECO:0000256" key="4">
    <source>
        <dbReference type="ARBA" id="ARBA00023172"/>
    </source>
</evidence>
<dbReference type="EMBL" id="JENY01000044">
    <property type="protein sequence ID" value="EXL01428.1"/>
    <property type="molecule type" value="Genomic_DNA"/>
</dbReference>
<dbReference type="Gene3D" id="1.10.443.10">
    <property type="entry name" value="Intergrase catalytic core"/>
    <property type="match status" value="1"/>
</dbReference>
<reference evidence="7 9" key="2">
    <citation type="submission" date="2019-03" db="EMBL/GenBank/DDBJ databases">
        <title>Genomic Encyclopedia of Type Strains, Phase IV (KMG-IV): sequencing the most valuable type-strain genomes for metagenomic binning, comparative biology and taxonomic classification.</title>
        <authorList>
            <person name="Goeker M."/>
        </authorList>
    </citation>
    <scope>NUCLEOTIDE SEQUENCE [LARGE SCALE GENOMIC DNA]</scope>
    <source>
        <strain evidence="7 9">DSM 11603</strain>
    </source>
</reference>
<dbReference type="InterPro" id="IPR050090">
    <property type="entry name" value="Tyrosine_recombinase_XerCD"/>
</dbReference>
<keyword evidence="4" id="KW-0233">DNA recombination</keyword>
<dbReference type="Proteomes" id="UP000019849">
    <property type="component" value="Unassembled WGS sequence"/>
</dbReference>
<gene>
    <name evidence="6" type="ORF">BG36_19545</name>
    <name evidence="7" type="ORF">DES43_1434</name>
</gene>
<reference evidence="6 8" key="1">
    <citation type="submission" date="2014-02" db="EMBL/GenBank/DDBJ databases">
        <title>Aquamicrobium defluvii Genome sequencing.</title>
        <authorList>
            <person name="Wang X."/>
        </authorList>
    </citation>
    <scope>NUCLEOTIDE SEQUENCE [LARGE SCALE GENOMIC DNA]</scope>
    <source>
        <strain evidence="6 8">W13Z1</strain>
    </source>
</reference>
<organism evidence="6 8">
    <name type="scientific">Aquamicrobium defluvii</name>
    <dbReference type="NCBI Taxonomy" id="69279"/>
    <lineage>
        <taxon>Bacteria</taxon>
        <taxon>Pseudomonadati</taxon>
        <taxon>Pseudomonadota</taxon>
        <taxon>Alphaproteobacteria</taxon>
        <taxon>Hyphomicrobiales</taxon>
        <taxon>Phyllobacteriaceae</taxon>
        <taxon>Aquamicrobium</taxon>
    </lineage>
</organism>
<keyword evidence="3" id="KW-0238">DNA-binding</keyword>
<dbReference type="GO" id="GO:0003677">
    <property type="term" value="F:DNA binding"/>
    <property type="evidence" value="ECO:0007669"/>
    <property type="project" value="UniProtKB-KW"/>
</dbReference>
<feature type="domain" description="Tyr recombinase" evidence="5">
    <location>
        <begin position="180"/>
        <end position="372"/>
    </location>
</feature>
<comment type="caution">
    <text evidence="6">The sequence shown here is derived from an EMBL/GenBank/DDBJ whole genome shotgun (WGS) entry which is preliminary data.</text>
</comment>
<dbReference type="OrthoDB" id="7873969at2"/>
<dbReference type="CDD" id="cd00397">
    <property type="entry name" value="DNA_BRE_C"/>
    <property type="match status" value="1"/>
</dbReference>
<dbReference type="InterPro" id="IPR013762">
    <property type="entry name" value="Integrase-like_cat_sf"/>
</dbReference>
<keyword evidence="9" id="KW-1185">Reference proteome</keyword>
<evidence type="ECO:0000313" key="7">
    <source>
        <dbReference type="EMBL" id="TDR30529.1"/>
    </source>
</evidence>
<evidence type="ECO:0000256" key="1">
    <source>
        <dbReference type="ARBA" id="ARBA00008857"/>
    </source>
</evidence>
<evidence type="ECO:0000259" key="5">
    <source>
        <dbReference type="PROSITE" id="PS51898"/>
    </source>
</evidence>
<keyword evidence="2" id="KW-0229">DNA integration</keyword>
<dbReference type="PANTHER" id="PTHR30349:SF41">
    <property type="entry name" value="INTEGRASE_RECOMBINASE PROTEIN MJ0367-RELATED"/>
    <property type="match status" value="1"/>
</dbReference>
<dbReference type="GO" id="GO:0006310">
    <property type="term" value="P:DNA recombination"/>
    <property type="evidence" value="ECO:0007669"/>
    <property type="project" value="UniProtKB-KW"/>
</dbReference>
<dbReference type="eggNOG" id="COG4973">
    <property type="taxonomic scope" value="Bacteria"/>
</dbReference>
<evidence type="ECO:0000313" key="8">
    <source>
        <dbReference type="Proteomes" id="UP000019849"/>
    </source>
</evidence>
<comment type="similarity">
    <text evidence="1">Belongs to the 'phage' integrase family.</text>
</comment>
<dbReference type="RefSeq" id="WP_035033302.1">
    <property type="nucleotide sequence ID" value="NZ_KK073915.1"/>
</dbReference>
<accession>A0A011U6H4</accession>
<dbReference type="Pfam" id="PF00589">
    <property type="entry name" value="Phage_integrase"/>
    <property type="match status" value="1"/>
</dbReference>